<evidence type="ECO:0000256" key="1">
    <source>
        <dbReference type="ARBA" id="ARBA00001974"/>
    </source>
</evidence>
<dbReference type="Gene3D" id="3.40.462.20">
    <property type="match status" value="1"/>
</dbReference>
<organism evidence="7 8">
    <name type="scientific">Tersicoccus solisilvae</name>
    <dbReference type="NCBI Taxonomy" id="1882339"/>
    <lineage>
        <taxon>Bacteria</taxon>
        <taxon>Bacillati</taxon>
        <taxon>Actinomycetota</taxon>
        <taxon>Actinomycetes</taxon>
        <taxon>Micrococcales</taxon>
        <taxon>Micrococcaceae</taxon>
        <taxon>Tersicoccus</taxon>
    </lineage>
</organism>
<evidence type="ECO:0000313" key="8">
    <source>
        <dbReference type="Proteomes" id="UP000597761"/>
    </source>
</evidence>
<dbReference type="Pfam" id="PF01565">
    <property type="entry name" value="FAD_binding_4"/>
    <property type="match status" value="1"/>
</dbReference>
<dbReference type="InterPro" id="IPR050416">
    <property type="entry name" value="FAD-linked_Oxidoreductase"/>
</dbReference>
<dbReference type="InterPro" id="IPR016167">
    <property type="entry name" value="FAD-bd_PCMH_sub1"/>
</dbReference>
<dbReference type="Gene3D" id="3.30.43.10">
    <property type="entry name" value="Uridine Diphospho-n-acetylenolpyruvylglucosamine Reductase, domain 2"/>
    <property type="match status" value="1"/>
</dbReference>
<dbReference type="InterPro" id="IPR016169">
    <property type="entry name" value="FAD-bd_PCMH_sub2"/>
</dbReference>
<sequence>MMTADVTFNGRLVLPSDLDWEEARVGRVFNGRRPDRQPDAVLFAATVDDVQKGVRLAKEHGWIVSVRSGGHAWAVWSVRDGGLLIDLGAFRDMAYDEDTGIVSAGPATKGGDELSPYLEERGRFFNGGHCPSVGIGGFLLQGGQGWNQRGWGWAAESVVAIDVVTADGELIRCDAEHNSDLYWASRGSGPTFPGIVMRFHLATRPLFGHLAHTVHAYELEDFAEVMTWLYGAHHRIPDNVEIVAISTPAPLPDGTERRVLLVTGAGFGDDEDHARASLAGFNACPVIDRAIFVQDAAPSTLAEHRAQQEMQNPEHWQYVCDNAWIDGENTPEGIAAMVEGIRPLFTTNPTERGFAIWMSNAPRRDLPDMAFSLHTDAYVAAYTVYEDPAEYARNRSWVDAVFAHAQPVTAGQYLGDSDMTNRQLQFMAPENWEKLKGIIASRDPEGRFHRYLAADQETLNINHWVLEHPAPVS</sequence>
<comment type="similarity">
    <text evidence="2">Belongs to the oxygen-dependent FAD-linked oxidoreductase family.</text>
</comment>
<proteinExistence type="inferred from homology"/>
<evidence type="ECO:0000256" key="3">
    <source>
        <dbReference type="ARBA" id="ARBA00022630"/>
    </source>
</evidence>
<dbReference type="PROSITE" id="PS51387">
    <property type="entry name" value="FAD_PCMH"/>
    <property type="match status" value="1"/>
</dbReference>
<dbReference type="SUPFAM" id="SSF56176">
    <property type="entry name" value="FAD-binding/transporter-associated domain-like"/>
    <property type="match status" value="1"/>
</dbReference>
<evidence type="ECO:0000313" key="7">
    <source>
        <dbReference type="EMBL" id="GGC84814.1"/>
    </source>
</evidence>
<evidence type="ECO:0000256" key="2">
    <source>
        <dbReference type="ARBA" id="ARBA00005466"/>
    </source>
</evidence>
<comment type="cofactor">
    <cofactor evidence="1">
        <name>FAD</name>
        <dbReference type="ChEBI" id="CHEBI:57692"/>
    </cofactor>
</comment>
<dbReference type="InterPro" id="IPR006093">
    <property type="entry name" value="Oxy_OxRdtase_FAD_BS"/>
</dbReference>
<accession>A0ABQ1NWH8</accession>
<feature type="domain" description="FAD-binding PCMH-type" evidence="6">
    <location>
        <begin position="34"/>
        <end position="206"/>
    </location>
</feature>
<evidence type="ECO:0000256" key="5">
    <source>
        <dbReference type="ARBA" id="ARBA00023002"/>
    </source>
</evidence>
<dbReference type="InterPro" id="IPR006094">
    <property type="entry name" value="Oxid_FAD_bind_N"/>
</dbReference>
<keyword evidence="3" id="KW-0285">Flavoprotein</keyword>
<dbReference type="PROSITE" id="PS00862">
    <property type="entry name" value="OX2_COVAL_FAD"/>
    <property type="match status" value="1"/>
</dbReference>
<dbReference type="Gene3D" id="3.30.465.10">
    <property type="match status" value="1"/>
</dbReference>
<gene>
    <name evidence="7" type="ORF">GCM10011512_09570</name>
</gene>
<protein>
    <submittedName>
        <fullName evidence="7">Oxidoreductase</fullName>
    </submittedName>
</protein>
<keyword evidence="5" id="KW-0560">Oxidoreductase</keyword>
<dbReference type="EMBL" id="BMJI01000003">
    <property type="protein sequence ID" value="GGC84814.1"/>
    <property type="molecule type" value="Genomic_DNA"/>
</dbReference>
<dbReference type="PANTHER" id="PTHR42973">
    <property type="entry name" value="BINDING OXIDOREDUCTASE, PUTATIVE (AFU_ORTHOLOGUE AFUA_1G17690)-RELATED"/>
    <property type="match status" value="1"/>
</dbReference>
<comment type="caution">
    <text evidence="7">The sequence shown here is derived from an EMBL/GenBank/DDBJ whole genome shotgun (WGS) entry which is preliminary data.</text>
</comment>
<dbReference type="InterPro" id="IPR016166">
    <property type="entry name" value="FAD-bd_PCMH"/>
</dbReference>
<keyword evidence="8" id="KW-1185">Reference proteome</keyword>
<reference evidence="8" key="1">
    <citation type="journal article" date="2019" name="Int. J. Syst. Evol. Microbiol.">
        <title>The Global Catalogue of Microorganisms (GCM) 10K type strain sequencing project: providing services to taxonomists for standard genome sequencing and annotation.</title>
        <authorList>
            <consortium name="The Broad Institute Genomics Platform"/>
            <consortium name="The Broad Institute Genome Sequencing Center for Infectious Disease"/>
            <person name="Wu L."/>
            <person name="Ma J."/>
        </authorList>
    </citation>
    <scope>NUCLEOTIDE SEQUENCE [LARGE SCALE GENOMIC DNA]</scope>
    <source>
        <strain evidence="8">CGMCC 1.15480</strain>
    </source>
</reference>
<name>A0ABQ1NWH8_9MICC</name>
<keyword evidence="4" id="KW-0274">FAD</keyword>
<dbReference type="InterPro" id="IPR036318">
    <property type="entry name" value="FAD-bd_PCMH-like_sf"/>
</dbReference>
<dbReference type="Proteomes" id="UP000597761">
    <property type="component" value="Unassembled WGS sequence"/>
</dbReference>
<evidence type="ECO:0000259" key="6">
    <source>
        <dbReference type="PROSITE" id="PS51387"/>
    </source>
</evidence>
<evidence type="ECO:0000256" key="4">
    <source>
        <dbReference type="ARBA" id="ARBA00022827"/>
    </source>
</evidence>
<dbReference type="PANTHER" id="PTHR42973:SF39">
    <property type="entry name" value="FAD-BINDING PCMH-TYPE DOMAIN-CONTAINING PROTEIN"/>
    <property type="match status" value="1"/>
</dbReference>